<comment type="caution">
    <text evidence="8">The sequence shown here is derived from an EMBL/GenBank/DDBJ whole genome shotgun (WGS) entry which is preliminary data.</text>
</comment>
<comment type="cofactor">
    <cofactor evidence="1">
        <name>Ca(2+)</name>
        <dbReference type="ChEBI" id="CHEBI:29108"/>
    </cofactor>
</comment>
<dbReference type="Gene3D" id="3.30.1120.10">
    <property type="match status" value="1"/>
</dbReference>
<reference evidence="9" key="1">
    <citation type="journal article" date="2019" name="Int. J. Syst. Evol. Microbiol.">
        <title>The Global Catalogue of Microorganisms (GCM) 10K type strain sequencing project: providing services to taxonomists for standard genome sequencing and annotation.</title>
        <authorList>
            <consortium name="The Broad Institute Genomics Platform"/>
            <consortium name="The Broad Institute Genome Sequencing Center for Infectious Disease"/>
            <person name="Wu L."/>
            <person name="Ma J."/>
        </authorList>
    </citation>
    <scope>NUCLEOTIDE SEQUENCE [LARGE SCALE GENOMIC DNA]</scope>
    <source>
        <strain evidence="9">CCUG 61948</strain>
    </source>
</reference>
<proteinExistence type="inferred from homology"/>
<evidence type="ECO:0000256" key="4">
    <source>
        <dbReference type="ARBA" id="ARBA00022729"/>
    </source>
</evidence>
<evidence type="ECO:0000256" key="6">
    <source>
        <dbReference type="ARBA" id="ARBA00022837"/>
    </source>
</evidence>
<evidence type="ECO:0000256" key="2">
    <source>
        <dbReference type="ARBA" id="ARBA00008779"/>
    </source>
</evidence>
<keyword evidence="9" id="KW-1185">Reference proteome</keyword>
<dbReference type="Gene3D" id="3.40.720.10">
    <property type="entry name" value="Alkaline Phosphatase, subunit A"/>
    <property type="match status" value="1"/>
</dbReference>
<dbReference type="RefSeq" id="WP_379933823.1">
    <property type="nucleotide sequence ID" value="NZ_JBHTHY010000006.1"/>
</dbReference>
<dbReference type="EMBL" id="JBHTHY010000006">
    <property type="protein sequence ID" value="MFD0797488.1"/>
    <property type="molecule type" value="Genomic_DNA"/>
</dbReference>
<protein>
    <submittedName>
        <fullName evidence="8">Sulfatase-like hydrolase/transferase</fullName>
    </submittedName>
</protein>
<keyword evidence="3" id="KW-0479">Metal-binding</keyword>
<comment type="similarity">
    <text evidence="2">Belongs to the sulfatase family.</text>
</comment>
<accession>A0ABW3B3Y6</accession>
<name>A0ABW3B3Y6_9FLAO</name>
<gene>
    <name evidence="8" type="ORF">ACFQZJ_08450</name>
</gene>
<dbReference type="Proteomes" id="UP001597012">
    <property type="component" value="Unassembled WGS sequence"/>
</dbReference>
<dbReference type="SUPFAM" id="SSF53649">
    <property type="entry name" value="Alkaline phosphatase-like"/>
    <property type="match status" value="1"/>
</dbReference>
<keyword evidence="4" id="KW-0732">Signal</keyword>
<keyword evidence="5" id="KW-0378">Hydrolase</keyword>
<evidence type="ECO:0000256" key="3">
    <source>
        <dbReference type="ARBA" id="ARBA00022723"/>
    </source>
</evidence>
<evidence type="ECO:0000256" key="1">
    <source>
        <dbReference type="ARBA" id="ARBA00001913"/>
    </source>
</evidence>
<keyword evidence="6" id="KW-0106">Calcium</keyword>
<dbReference type="InterPro" id="IPR050738">
    <property type="entry name" value="Sulfatase"/>
</dbReference>
<dbReference type="Pfam" id="PF00884">
    <property type="entry name" value="Sulfatase"/>
    <property type="match status" value="1"/>
</dbReference>
<dbReference type="InterPro" id="IPR017850">
    <property type="entry name" value="Alkaline_phosphatase_core_sf"/>
</dbReference>
<organism evidence="8 9">
    <name type="scientific">Maribacter chungangensis</name>
    <dbReference type="NCBI Taxonomy" id="1069117"/>
    <lineage>
        <taxon>Bacteria</taxon>
        <taxon>Pseudomonadati</taxon>
        <taxon>Bacteroidota</taxon>
        <taxon>Flavobacteriia</taxon>
        <taxon>Flavobacteriales</taxon>
        <taxon>Flavobacteriaceae</taxon>
        <taxon>Maribacter</taxon>
    </lineage>
</organism>
<evidence type="ECO:0000259" key="7">
    <source>
        <dbReference type="Pfam" id="PF00884"/>
    </source>
</evidence>
<evidence type="ECO:0000313" key="8">
    <source>
        <dbReference type="EMBL" id="MFD0797488.1"/>
    </source>
</evidence>
<evidence type="ECO:0000256" key="5">
    <source>
        <dbReference type="ARBA" id="ARBA00022801"/>
    </source>
</evidence>
<dbReference type="InterPro" id="IPR000917">
    <property type="entry name" value="Sulfatase_N"/>
</dbReference>
<evidence type="ECO:0000313" key="9">
    <source>
        <dbReference type="Proteomes" id="UP001597012"/>
    </source>
</evidence>
<dbReference type="PANTHER" id="PTHR42693">
    <property type="entry name" value="ARYLSULFATASE FAMILY MEMBER"/>
    <property type="match status" value="1"/>
</dbReference>
<feature type="domain" description="Sulfatase N-terminal" evidence="7">
    <location>
        <begin position="31"/>
        <end position="348"/>
    </location>
</feature>
<sequence>MKASTSKHSAQAIIGMLLLLHSLYGIAQERPNIVLIFPDNLGVGEVSAYGSPRGITTPNIDRIGEEGIRLNNFNVEYSCVVSRIAILTGRYAVRAGEGAAGNGMTLYEETMAERLKTAGYATALFGKWHVGGPAWEGKREPTHQGFDEWWGIPGTSTTAQNTMFDGFDPKLYETSYIWEGEKGSPSKKVKPYDIDTRRTIDREAAQKGIMFMKRNVKKKKPFFLYYPMTQIHFPTLTHPDKIGATGAGDIADAMADVDHNVGLILAEIKKLGIEKNTLVIWCTDNGAEMRRPWRGAAGPWRGYYNSAMEGGVRTPFVAMWPGKIKPGQVSNEMMHEIDIFPTITAAAGLSDPIPTDRAFDGVNQLDFLKGKQTRSNRESAIFLARQGYAMAVKWENWKLWYYYSTEEYDPDPDNLVRLFDLNVDPREEFDMKDFYPWVIPVMDSIMGDYEASLIKHPRISGTAPDPYIPPALGSGEPVQVYERSDRETLGPRSKALENPNFSGAWSTKEIVSTPPRRGIKPEPMPTLGSGWGDEIAIVHEPDTLEVERVVFVPREKQSPVRYRFDLNGKTTENPVHIGRSWPAPKSTTKWDGDRLVITTVYSFIRPKTKELGNSSITQTLWLQPATRSPWEPTLVVETTRHAILNGKPSTNRTVYYKGYR</sequence>
<dbReference type="PANTHER" id="PTHR42693:SF42">
    <property type="entry name" value="ARYLSULFATASE G"/>
    <property type="match status" value="1"/>
</dbReference>